<evidence type="ECO:0000313" key="7">
    <source>
        <dbReference type="EMBL" id="GAA5051136.1"/>
    </source>
</evidence>
<dbReference type="PANTHER" id="PTHR30346:SF17">
    <property type="entry name" value="LYSR FAMILY TRANSCRIPTIONAL REGULATOR"/>
    <property type="match status" value="1"/>
</dbReference>
<organism evidence="7 8">
    <name type="scientific">Nocardia callitridis</name>
    <dbReference type="NCBI Taxonomy" id="648753"/>
    <lineage>
        <taxon>Bacteria</taxon>
        <taxon>Bacillati</taxon>
        <taxon>Actinomycetota</taxon>
        <taxon>Actinomycetes</taxon>
        <taxon>Mycobacteriales</taxon>
        <taxon>Nocardiaceae</taxon>
        <taxon>Nocardia</taxon>
    </lineage>
</organism>
<dbReference type="SUPFAM" id="SSF46785">
    <property type="entry name" value="Winged helix' DNA-binding domain"/>
    <property type="match status" value="1"/>
</dbReference>
<dbReference type="InterPro" id="IPR005119">
    <property type="entry name" value="LysR_subst-bd"/>
</dbReference>
<keyword evidence="2" id="KW-0805">Transcription regulation</keyword>
<dbReference type="Proteomes" id="UP001500603">
    <property type="component" value="Unassembled WGS sequence"/>
</dbReference>
<keyword evidence="8" id="KW-1185">Reference proteome</keyword>
<evidence type="ECO:0000259" key="6">
    <source>
        <dbReference type="PROSITE" id="PS50931"/>
    </source>
</evidence>
<name>A0ABP9K4H6_9NOCA</name>
<dbReference type="InterPro" id="IPR036388">
    <property type="entry name" value="WH-like_DNA-bd_sf"/>
</dbReference>
<dbReference type="Gene3D" id="1.10.10.10">
    <property type="entry name" value="Winged helix-like DNA-binding domain superfamily/Winged helix DNA-binding domain"/>
    <property type="match status" value="1"/>
</dbReference>
<evidence type="ECO:0000256" key="4">
    <source>
        <dbReference type="ARBA" id="ARBA00023159"/>
    </source>
</evidence>
<gene>
    <name evidence="7" type="ORF">GCM10023318_22140</name>
</gene>
<keyword evidence="4" id="KW-0010">Activator</keyword>
<dbReference type="SUPFAM" id="SSF53850">
    <property type="entry name" value="Periplasmic binding protein-like II"/>
    <property type="match status" value="1"/>
</dbReference>
<protein>
    <submittedName>
        <fullName evidence="7">LysR family transcriptional regulator</fullName>
    </submittedName>
</protein>
<sequence>MEIRHLRYFLAVARELNFTRAAQTLHMSVPPLSQRIKAMEAELGTPLFDRSTHHTTLTSAGEALLPIATTVVTEFDAIPHVIRSRDRRETVRLAIPDVLNPAHRKDLSHNMSAVADRYDFQIRQIPSLDMEAELLNRSVDLAVSHVDSVHPEVSVTVLDREPMGVLVDARVFSAGTQLRAADLRGMRYARGPEHWDLGTDANVRRLADYGVDVSAGLRFSDISGMLMLLRTNRCFVLSPLGAEAVRQLDPTEISALPLTDLELALTTYLLRKKADRWLEPVAQNLTDARED</sequence>
<reference evidence="8" key="1">
    <citation type="journal article" date="2019" name="Int. J. Syst. Evol. Microbiol.">
        <title>The Global Catalogue of Microorganisms (GCM) 10K type strain sequencing project: providing services to taxonomists for standard genome sequencing and annotation.</title>
        <authorList>
            <consortium name="The Broad Institute Genomics Platform"/>
            <consortium name="The Broad Institute Genome Sequencing Center for Infectious Disease"/>
            <person name="Wu L."/>
            <person name="Ma J."/>
        </authorList>
    </citation>
    <scope>NUCLEOTIDE SEQUENCE [LARGE SCALE GENOMIC DNA]</scope>
    <source>
        <strain evidence="8">JCM 18298</strain>
    </source>
</reference>
<evidence type="ECO:0000313" key="8">
    <source>
        <dbReference type="Proteomes" id="UP001500603"/>
    </source>
</evidence>
<dbReference type="EMBL" id="BAABJM010000002">
    <property type="protein sequence ID" value="GAA5051136.1"/>
    <property type="molecule type" value="Genomic_DNA"/>
</dbReference>
<evidence type="ECO:0000256" key="5">
    <source>
        <dbReference type="ARBA" id="ARBA00023163"/>
    </source>
</evidence>
<keyword evidence="3" id="KW-0238">DNA-binding</keyword>
<comment type="similarity">
    <text evidence="1">Belongs to the LysR transcriptional regulatory family.</text>
</comment>
<evidence type="ECO:0000256" key="1">
    <source>
        <dbReference type="ARBA" id="ARBA00009437"/>
    </source>
</evidence>
<dbReference type="RefSeq" id="WP_345495164.1">
    <property type="nucleotide sequence ID" value="NZ_BAABJM010000002.1"/>
</dbReference>
<dbReference type="PROSITE" id="PS50931">
    <property type="entry name" value="HTH_LYSR"/>
    <property type="match status" value="1"/>
</dbReference>
<dbReference type="CDD" id="cd05466">
    <property type="entry name" value="PBP2_LTTR_substrate"/>
    <property type="match status" value="1"/>
</dbReference>
<dbReference type="PRINTS" id="PR00039">
    <property type="entry name" value="HTHLYSR"/>
</dbReference>
<dbReference type="PANTHER" id="PTHR30346">
    <property type="entry name" value="TRANSCRIPTIONAL DUAL REGULATOR HCAR-RELATED"/>
    <property type="match status" value="1"/>
</dbReference>
<dbReference type="InterPro" id="IPR036390">
    <property type="entry name" value="WH_DNA-bd_sf"/>
</dbReference>
<evidence type="ECO:0000256" key="3">
    <source>
        <dbReference type="ARBA" id="ARBA00023125"/>
    </source>
</evidence>
<dbReference type="Pfam" id="PF00126">
    <property type="entry name" value="HTH_1"/>
    <property type="match status" value="1"/>
</dbReference>
<dbReference type="Pfam" id="PF03466">
    <property type="entry name" value="LysR_substrate"/>
    <property type="match status" value="1"/>
</dbReference>
<evidence type="ECO:0000256" key="2">
    <source>
        <dbReference type="ARBA" id="ARBA00023015"/>
    </source>
</evidence>
<accession>A0ABP9K4H6</accession>
<dbReference type="InterPro" id="IPR000847">
    <property type="entry name" value="LysR_HTH_N"/>
</dbReference>
<proteinExistence type="inferred from homology"/>
<keyword evidence="5" id="KW-0804">Transcription</keyword>
<comment type="caution">
    <text evidence="7">The sequence shown here is derived from an EMBL/GenBank/DDBJ whole genome shotgun (WGS) entry which is preliminary data.</text>
</comment>
<dbReference type="Gene3D" id="3.40.190.290">
    <property type="match status" value="1"/>
</dbReference>
<feature type="domain" description="HTH lysR-type" evidence="6">
    <location>
        <begin position="1"/>
        <end position="58"/>
    </location>
</feature>